<gene>
    <name evidence="9" type="ORF">THAR02_03366</name>
</gene>
<keyword evidence="7" id="KW-0256">Endoplasmic reticulum</keyword>
<dbReference type="GO" id="GO:0000139">
    <property type="term" value="C:Golgi membrane"/>
    <property type="evidence" value="ECO:0007669"/>
    <property type="project" value="UniProtKB-SubCell"/>
</dbReference>
<feature type="transmembrane region" description="Helical" evidence="7">
    <location>
        <begin position="293"/>
        <end position="314"/>
    </location>
</feature>
<dbReference type="OrthoDB" id="5547497at2759"/>
<dbReference type="PANTHER" id="PTHR11132">
    <property type="entry name" value="SOLUTE CARRIER FAMILY 35"/>
    <property type="match status" value="1"/>
</dbReference>
<evidence type="ECO:0000313" key="9">
    <source>
        <dbReference type="EMBL" id="KKP04540.1"/>
    </source>
</evidence>
<evidence type="ECO:0000256" key="3">
    <source>
        <dbReference type="ARBA" id="ARBA00011182"/>
    </source>
</evidence>
<keyword evidence="5 7" id="KW-1133">Transmembrane helix</keyword>
<dbReference type="EMBL" id="JOKZ01000074">
    <property type="protein sequence ID" value="KKP04540.1"/>
    <property type="molecule type" value="Genomic_DNA"/>
</dbReference>
<dbReference type="Proteomes" id="UP000034112">
    <property type="component" value="Unassembled WGS sequence"/>
</dbReference>
<feature type="transmembrane region" description="Helical" evidence="7">
    <location>
        <begin position="259"/>
        <end position="277"/>
    </location>
</feature>
<protein>
    <recommendedName>
        <fullName evidence="7">GDP-mannose transporter</fullName>
        <shortName evidence="7">GMT</shortName>
    </recommendedName>
</protein>
<feature type="transmembrane region" description="Helical" evidence="7">
    <location>
        <begin position="326"/>
        <end position="342"/>
    </location>
</feature>
<dbReference type="GO" id="GO:0005789">
    <property type="term" value="C:endoplasmic reticulum membrane"/>
    <property type="evidence" value="ECO:0007669"/>
    <property type="project" value="UniProtKB-SubCell"/>
</dbReference>
<evidence type="ECO:0000256" key="7">
    <source>
        <dbReference type="RuleBase" id="RU367097"/>
    </source>
</evidence>
<keyword evidence="7" id="KW-0813">Transport</keyword>
<accession>A0A0F9XJF9</accession>
<feature type="transmembrane region" description="Helical" evidence="7">
    <location>
        <begin position="174"/>
        <end position="198"/>
    </location>
</feature>
<comment type="caution">
    <text evidence="9">The sequence shown here is derived from an EMBL/GenBank/DDBJ whole genome shotgun (WGS) entry which is preliminary data.</text>
</comment>
<dbReference type="InterPro" id="IPR050186">
    <property type="entry name" value="TPT_transporter"/>
</dbReference>
<keyword evidence="6 7" id="KW-0472">Membrane</keyword>
<sequence length="439" mass="47929">MYIGMADVSSCEILQKFDAKSLPASVEKGEEIGLFHHGGSTHCLLFRQGVNLAFVTGAIPGNREKNLPIRAALAALIQLRVCLLSSLEVIDGTQSSQNHQVMQMHDLEDNRGRDAAEDATSEPPFLSLDGTTEPKSRADPLQAIAWMIVNTLATVFTNKAIFSEPRWKQSQLTFAFIHFLMTWFLLFVLSRSPVGIFVPRRAPRLHLIPLGTAMCFNVILPNLSLAYSTVTFYQIARILLTPTVAIMNFLLYGSSLPRGATLSLIPACVGVGLVTYFDSIPVDDQAIKTTSRLGIIFAFTGILASSLYTVWIAGYHRKLNMNSMQLLYLQAPMACFFLLFFIPLFDDFPSAMYVPTQLSTRVLVIVSTVFASLVNLSQFYIVAQMGPVSSTVVGHVKTCTIVGLGWVMSGRAVSDKSAVGVVIAVAGITSSRIGSTDEK</sequence>
<feature type="transmembrane region" description="Helical" evidence="7">
    <location>
        <begin position="205"/>
        <end position="226"/>
    </location>
</feature>
<keyword evidence="7" id="KW-0762">Sugar transport</keyword>
<dbReference type="GO" id="GO:0030659">
    <property type="term" value="C:cytoplasmic vesicle membrane"/>
    <property type="evidence" value="ECO:0007669"/>
    <property type="project" value="UniProtKB-SubCell"/>
</dbReference>
<keyword evidence="4 7" id="KW-0812">Transmembrane</keyword>
<comment type="subcellular location">
    <subcellularLocation>
        <location evidence="7">Golgi apparatus membrane</location>
        <topology evidence="7">Multi-pass membrane protein</topology>
    </subcellularLocation>
    <subcellularLocation>
        <location evidence="7">Cytoplasmic vesicle membrane</location>
        <topology evidence="7">Multi-pass membrane protein</topology>
    </subcellularLocation>
    <subcellularLocation>
        <location evidence="7">Endoplasmic reticulum membrane</location>
        <topology evidence="7">Multi-pass membrane protein</topology>
    </subcellularLocation>
</comment>
<dbReference type="OMA" id="MTFFLKW"/>
<feature type="transmembrane region" description="Helical" evidence="7">
    <location>
        <begin position="362"/>
        <end position="382"/>
    </location>
</feature>
<evidence type="ECO:0000313" key="10">
    <source>
        <dbReference type="Proteomes" id="UP000034112"/>
    </source>
</evidence>
<keyword evidence="7" id="KW-0968">Cytoplasmic vesicle</keyword>
<evidence type="ECO:0000256" key="1">
    <source>
        <dbReference type="ARBA" id="ARBA00003420"/>
    </source>
</evidence>
<feature type="region of interest" description="Disordered" evidence="8">
    <location>
        <begin position="111"/>
        <end position="134"/>
    </location>
</feature>
<evidence type="ECO:0000256" key="2">
    <source>
        <dbReference type="ARBA" id="ARBA00010425"/>
    </source>
</evidence>
<dbReference type="AlphaFoldDB" id="A0A0F9XJF9"/>
<comment type="similarity">
    <text evidence="2 7">Belongs to the TPT transporter family. SLC35D subfamily.</text>
</comment>
<comment type="subunit">
    <text evidence="3 7">Homooligomer.</text>
</comment>
<reference evidence="10" key="1">
    <citation type="journal article" date="2015" name="Genome Announc.">
        <title>Draft whole-genome sequence of the biocontrol agent Trichoderma harzianum T6776.</title>
        <authorList>
            <person name="Baroncelli R."/>
            <person name="Piaggeschi G."/>
            <person name="Fiorini L."/>
            <person name="Bertolini E."/>
            <person name="Zapparata A."/>
            <person name="Pe M.E."/>
            <person name="Sarrocco S."/>
            <person name="Vannacci G."/>
        </authorList>
    </citation>
    <scope>NUCLEOTIDE SEQUENCE [LARGE SCALE GENOMIC DNA]</scope>
    <source>
        <strain evidence="10">T6776</strain>
    </source>
</reference>
<comment type="function">
    <text evidence="1 7">Involved in the import of GDP-mannose from the cytoplasm into the Golgi lumen.</text>
</comment>
<organism evidence="9 10">
    <name type="scientific">Trichoderma harzianum</name>
    <name type="common">Hypocrea lixii</name>
    <dbReference type="NCBI Taxonomy" id="5544"/>
    <lineage>
        <taxon>Eukaryota</taxon>
        <taxon>Fungi</taxon>
        <taxon>Dikarya</taxon>
        <taxon>Ascomycota</taxon>
        <taxon>Pezizomycotina</taxon>
        <taxon>Sordariomycetes</taxon>
        <taxon>Hypocreomycetidae</taxon>
        <taxon>Hypocreales</taxon>
        <taxon>Hypocreaceae</taxon>
        <taxon>Trichoderma</taxon>
    </lineage>
</organism>
<evidence type="ECO:0000256" key="8">
    <source>
        <dbReference type="SAM" id="MobiDB-lite"/>
    </source>
</evidence>
<keyword evidence="7" id="KW-0333">Golgi apparatus</keyword>
<evidence type="ECO:0000256" key="6">
    <source>
        <dbReference type="ARBA" id="ARBA00023136"/>
    </source>
</evidence>
<evidence type="ECO:0000256" key="5">
    <source>
        <dbReference type="ARBA" id="ARBA00022989"/>
    </source>
</evidence>
<proteinExistence type="inferred from homology"/>
<name>A0A0F9XJF9_TRIHA</name>
<feature type="transmembrane region" description="Helical" evidence="7">
    <location>
        <begin position="232"/>
        <end position="252"/>
    </location>
</feature>
<evidence type="ECO:0000256" key="4">
    <source>
        <dbReference type="ARBA" id="ARBA00022692"/>
    </source>
</evidence>